<dbReference type="PROSITE" id="PS00070">
    <property type="entry name" value="ALDEHYDE_DEHYDR_CYS"/>
    <property type="match status" value="1"/>
</dbReference>
<evidence type="ECO:0000256" key="5">
    <source>
        <dbReference type="PROSITE-ProRule" id="PRU10007"/>
    </source>
</evidence>
<dbReference type="InterPro" id="IPR015590">
    <property type="entry name" value="Aldehyde_DH_dom"/>
</dbReference>
<dbReference type="InterPro" id="IPR029510">
    <property type="entry name" value="Ald_DH_CS_GLU"/>
</dbReference>
<dbReference type="InterPro" id="IPR016162">
    <property type="entry name" value="Ald_DH_N"/>
</dbReference>
<dbReference type="InterPro" id="IPR016161">
    <property type="entry name" value="Ald_DH/histidinol_DH"/>
</dbReference>
<comment type="catalytic activity">
    <reaction evidence="4">
        <text>an aldehyde + NAD(+) + H2O = a carboxylate + NADH + 2 H(+)</text>
        <dbReference type="Rhea" id="RHEA:16185"/>
        <dbReference type="ChEBI" id="CHEBI:15377"/>
        <dbReference type="ChEBI" id="CHEBI:15378"/>
        <dbReference type="ChEBI" id="CHEBI:17478"/>
        <dbReference type="ChEBI" id="CHEBI:29067"/>
        <dbReference type="ChEBI" id="CHEBI:57540"/>
        <dbReference type="ChEBI" id="CHEBI:57945"/>
        <dbReference type="EC" id="1.2.1.3"/>
    </reaction>
</comment>
<dbReference type="InterPro" id="IPR016160">
    <property type="entry name" value="Ald_DH_CS_CYS"/>
</dbReference>
<evidence type="ECO:0000259" key="7">
    <source>
        <dbReference type="Pfam" id="PF00171"/>
    </source>
</evidence>
<dbReference type="Gene3D" id="3.40.605.10">
    <property type="entry name" value="Aldehyde Dehydrogenase, Chain A, domain 1"/>
    <property type="match status" value="1"/>
</dbReference>
<sequence length="410" mass="44607">MAAHTNGNVSTSTPDLTFDEFFNVINGHLVGTHETRRGINPSTLEDLPDVPVATKEDVDDAVQAAREAADKWAETPLTQRQDAVTRFADALRSLKDDFAKMLVREQGKPLMFARAEVDNAVTWLDQHAKLPFPEDIVEETDEKQVVTRYTPLGVALAIVPWNYPIMLACGKIGPALVSGNALIVKPSPFTPYCGLKLVELAQAFFPPGVIQVLSGNDNLGPWLTAHPLIDKVSFTGSTATGKRVMESCSKTLKRVTLELGGNDPAVVCSSVNIAETAPKIAQMALLNSGQICIAIKRVYVHSSIYEEFLAEVVKAAQSLLVGDGFEQNVYMGPIQNAMQYERVTGFMKDIEKEKWKVAMGGEVSKSSNGRGKGYFINPTVIDNPPDESRIVVEEPFGPSFASACGYCVSR</sequence>
<comment type="similarity">
    <text evidence="1 6">Belongs to the aldehyde dehydrogenase family.</text>
</comment>
<dbReference type="InterPro" id="IPR016163">
    <property type="entry name" value="Ald_DH_C"/>
</dbReference>
<keyword evidence="2 6" id="KW-0560">Oxidoreductase</keyword>
<evidence type="ECO:0000256" key="4">
    <source>
        <dbReference type="ARBA" id="ARBA00049194"/>
    </source>
</evidence>
<protein>
    <recommendedName>
        <fullName evidence="3">aldehyde dehydrogenase (NAD(+))</fullName>
        <ecNumber evidence="3">1.2.1.3</ecNumber>
    </recommendedName>
</protein>
<dbReference type="Gene3D" id="3.40.309.10">
    <property type="entry name" value="Aldehyde Dehydrogenase, Chain A, domain 2"/>
    <property type="match status" value="1"/>
</dbReference>
<dbReference type="FunFam" id="3.40.605.10:FF:000007">
    <property type="entry name" value="NAD/NADP-dependent betaine aldehyde dehydrogenase"/>
    <property type="match status" value="1"/>
</dbReference>
<name>A0AAV9JI57_9PEZI</name>
<keyword evidence="9" id="KW-1185">Reference proteome</keyword>
<dbReference type="Pfam" id="PF00171">
    <property type="entry name" value="Aldedh"/>
    <property type="match status" value="1"/>
</dbReference>
<accession>A0AAV9JI57</accession>
<evidence type="ECO:0000256" key="1">
    <source>
        <dbReference type="ARBA" id="ARBA00009986"/>
    </source>
</evidence>
<gene>
    <name evidence="8" type="ORF">LTR36_003646</name>
</gene>
<evidence type="ECO:0000256" key="2">
    <source>
        <dbReference type="ARBA" id="ARBA00023002"/>
    </source>
</evidence>
<evidence type="ECO:0000313" key="8">
    <source>
        <dbReference type="EMBL" id="KAK4545095.1"/>
    </source>
</evidence>
<organism evidence="8 9">
    <name type="scientific">Oleoguttula mirabilis</name>
    <dbReference type="NCBI Taxonomy" id="1507867"/>
    <lineage>
        <taxon>Eukaryota</taxon>
        <taxon>Fungi</taxon>
        <taxon>Dikarya</taxon>
        <taxon>Ascomycota</taxon>
        <taxon>Pezizomycotina</taxon>
        <taxon>Dothideomycetes</taxon>
        <taxon>Dothideomycetidae</taxon>
        <taxon>Mycosphaerellales</taxon>
        <taxon>Teratosphaeriaceae</taxon>
        <taxon>Oleoguttula</taxon>
    </lineage>
</organism>
<feature type="active site" evidence="5">
    <location>
        <position position="258"/>
    </location>
</feature>
<dbReference type="PANTHER" id="PTHR11699">
    <property type="entry name" value="ALDEHYDE DEHYDROGENASE-RELATED"/>
    <property type="match status" value="1"/>
</dbReference>
<dbReference type="PROSITE" id="PS00687">
    <property type="entry name" value="ALDEHYDE_DEHYDR_GLU"/>
    <property type="match status" value="1"/>
</dbReference>
<reference evidence="8 9" key="1">
    <citation type="submission" date="2021-11" db="EMBL/GenBank/DDBJ databases">
        <title>Black yeast isolated from Biological Soil Crust.</title>
        <authorList>
            <person name="Kurbessoian T."/>
        </authorList>
    </citation>
    <scope>NUCLEOTIDE SEQUENCE [LARGE SCALE GENOMIC DNA]</scope>
    <source>
        <strain evidence="8 9">CCFEE 5522</strain>
    </source>
</reference>
<dbReference type="AlphaFoldDB" id="A0AAV9JI57"/>
<dbReference type="EMBL" id="JAVFHQ010000021">
    <property type="protein sequence ID" value="KAK4545095.1"/>
    <property type="molecule type" value="Genomic_DNA"/>
</dbReference>
<dbReference type="GO" id="GO:0004029">
    <property type="term" value="F:aldehyde dehydrogenase (NAD+) activity"/>
    <property type="evidence" value="ECO:0007669"/>
    <property type="project" value="UniProtKB-EC"/>
</dbReference>
<dbReference type="Proteomes" id="UP001324427">
    <property type="component" value="Unassembled WGS sequence"/>
</dbReference>
<evidence type="ECO:0000256" key="3">
    <source>
        <dbReference type="ARBA" id="ARBA00024226"/>
    </source>
</evidence>
<comment type="caution">
    <text evidence="8">The sequence shown here is derived from an EMBL/GenBank/DDBJ whole genome shotgun (WGS) entry which is preliminary data.</text>
</comment>
<proteinExistence type="inferred from homology"/>
<evidence type="ECO:0000313" key="9">
    <source>
        <dbReference type="Proteomes" id="UP001324427"/>
    </source>
</evidence>
<evidence type="ECO:0000256" key="6">
    <source>
        <dbReference type="RuleBase" id="RU003345"/>
    </source>
</evidence>
<dbReference type="SUPFAM" id="SSF53720">
    <property type="entry name" value="ALDH-like"/>
    <property type="match status" value="1"/>
</dbReference>
<dbReference type="EC" id="1.2.1.3" evidence="3"/>
<feature type="domain" description="Aldehyde dehydrogenase" evidence="7">
    <location>
        <begin position="34"/>
        <end position="398"/>
    </location>
</feature>